<feature type="transmembrane region" description="Helical" evidence="7">
    <location>
        <begin position="12"/>
        <end position="33"/>
    </location>
</feature>
<dbReference type="PANTHER" id="PTHR35007">
    <property type="entry name" value="INTEGRAL MEMBRANE PROTEIN-RELATED"/>
    <property type="match status" value="1"/>
</dbReference>
<dbReference type="InterPro" id="IPR018076">
    <property type="entry name" value="T2SS_GspF_dom"/>
</dbReference>
<feature type="region of interest" description="Disordered" evidence="6">
    <location>
        <begin position="49"/>
        <end position="69"/>
    </location>
</feature>
<evidence type="ECO:0000256" key="7">
    <source>
        <dbReference type="SAM" id="Phobius"/>
    </source>
</evidence>
<feature type="transmembrane region" description="Helical" evidence="7">
    <location>
        <begin position="279"/>
        <end position="300"/>
    </location>
</feature>
<dbReference type="GO" id="GO:0005886">
    <property type="term" value="C:plasma membrane"/>
    <property type="evidence" value="ECO:0007669"/>
    <property type="project" value="UniProtKB-SubCell"/>
</dbReference>
<keyword evidence="2" id="KW-1003">Cell membrane</keyword>
<organism evidence="9 10">
    <name type="scientific">Roseibium aggregatum (strain ATCC 25650 / DSM 13394 / JCM 20685 / NBRC 16684 / NCIMB 2208 / IAM 12614 / B1)</name>
    <name type="common">Stappia aggregata</name>
    <dbReference type="NCBI Taxonomy" id="384765"/>
    <lineage>
        <taxon>Bacteria</taxon>
        <taxon>Pseudomonadati</taxon>
        <taxon>Pseudomonadota</taxon>
        <taxon>Alphaproteobacteria</taxon>
        <taxon>Hyphomicrobiales</taxon>
        <taxon>Stappiaceae</taxon>
        <taxon>Roseibium</taxon>
    </lineage>
</organism>
<dbReference type="OrthoDB" id="9803381at2"/>
<evidence type="ECO:0000256" key="2">
    <source>
        <dbReference type="ARBA" id="ARBA00022475"/>
    </source>
</evidence>
<dbReference type="EMBL" id="AAUW01000006">
    <property type="protein sequence ID" value="EAV44429.1"/>
    <property type="molecule type" value="Genomic_DNA"/>
</dbReference>
<dbReference type="AlphaFoldDB" id="A0NSA0"/>
<evidence type="ECO:0000256" key="3">
    <source>
        <dbReference type="ARBA" id="ARBA00022692"/>
    </source>
</evidence>
<evidence type="ECO:0000259" key="8">
    <source>
        <dbReference type="Pfam" id="PF00482"/>
    </source>
</evidence>
<keyword evidence="3 7" id="KW-0812">Transmembrane</keyword>
<keyword evidence="5 7" id="KW-0472">Membrane</keyword>
<evidence type="ECO:0000313" key="10">
    <source>
        <dbReference type="Proteomes" id="UP000004848"/>
    </source>
</evidence>
<feature type="compositionally biased region" description="Basic and acidic residues" evidence="6">
    <location>
        <begin position="58"/>
        <end position="69"/>
    </location>
</feature>
<gene>
    <name evidence="9" type="ORF">SIAM614_04685</name>
</gene>
<keyword evidence="4 7" id="KW-1133">Transmembrane helix</keyword>
<comment type="subcellular location">
    <subcellularLocation>
        <location evidence="1">Cell membrane</location>
        <topology evidence="1">Multi-pass membrane protein</topology>
    </subcellularLocation>
</comment>
<reference evidence="9 10" key="1">
    <citation type="submission" date="2006-05" db="EMBL/GenBank/DDBJ databases">
        <authorList>
            <person name="King G."/>
            <person name="Ferriera S."/>
            <person name="Johnson J."/>
            <person name="Kravitz S."/>
            <person name="Beeson K."/>
            <person name="Sutton G."/>
            <person name="Rogers Y.-H."/>
            <person name="Friedman R."/>
            <person name="Frazier M."/>
            <person name="Venter J.C."/>
        </authorList>
    </citation>
    <scope>NUCLEOTIDE SEQUENCE [LARGE SCALE GENOMIC DNA]</scope>
    <source>
        <strain evidence="10">ATCC 25650 / DSM 13394 / JCM 20685 / NBRC 16684 / NCIMB 2208 / IAM 12614 / B1</strain>
    </source>
</reference>
<feature type="transmembrane region" description="Helical" evidence="7">
    <location>
        <begin position="112"/>
        <end position="130"/>
    </location>
</feature>
<dbReference type="RefSeq" id="WP_006934181.1">
    <property type="nucleotide sequence ID" value="NZ_AAUW01000006.1"/>
</dbReference>
<evidence type="ECO:0000256" key="1">
    <source>
        <dbReference type="ARBA" id="ARBA00004651"/>
    </source>
</evidence>
<sequence>MSGFEEFLTPEITGLAVALLVMLAVGGIIYSLFQPALSGSKRRDQRVNAVAARPQSENQRKALRDVDRRKRSIQDQLKEFEERQKAKQDKQQKVPLKVKIEQAGLTWETHHFVIFSIVAGVVFLILGLIIGGGNLYIAAGFGFAGSLGFPRWYVASKRKRRFNAFLEELPNGVDIIVRGVKAGLPLSDCIKVVAREARDPVATEFRKITETQIMGISLADAVGKLPERVPLPEANFFAIVVAIQQKAGGGLAEALNNLSKVLRGRKAMKRKIKALSAEAKSSAGIIGSLPFFVGGIMYLISPKYIMVLFETTAGNIIIAGGLFWMFCGIMVMRAMINFDF</sequence>
<accession>A0NSA0</accession>
<dbReference type="Pfam" id="PF00482">
    <property type="entry name" value="T2SSF"/>
    <property type="match status" value="1"/>
</dbReference>
<dbReference type="Proteomes" id="UP000004848">
    <property type="component" value="Unassembled WGS sequence"/>
</dbReference>
<feature type="transmembrane region" description="Helical" evidence="7">
    <location>
        <begin position="136"/>
        <end position="154"/>
    </location>
</feature>
<dbReference type="InterPro" id="IPR042094">
    <property type="entry name" value="T2SS_GspF_sf"/>
</dbReference>
<feature type="domain" description="Type II secretion system protein GspF" evidence="8">
    <location>
        <begin position="177"/>
        <end position="298"/>
    </location>
</feature>
<name>A0NSA0_ROSAI</name>
<evidence type="ECO:0000256" key="6">
    <source>
        <dbReference type="SAM" id="MobiDB-lite"/>
    </source>
</evidence>
<comment type="caution">
    <text evidence="9">The sequence shown here is derived from an EMBL/GenBank/DDBJ whole genome shotgun (WGS) entry which is preliminary data.</text>
</comment>
<dbReference type="PANTHER" id="PTHR35007:SF1">
    <property type="entry name" value="PILUS ASSEMBLY PROTEIN"/>
    <property type="match status" value="1"/>
</dbReference>
<evidence type="ECO:0000313" key="9">
    <source>
        <dbReference type="EMBL" id="EAV44429.1"/>
    </source>
</evidence>
<evidence type="ECO:0000256" key="4">
    <source>
        <dbReference type="ARBA" id="ARBA00022989"/>
    </source>
</evidence>
<protein>
    <recommendedName>
        <fullName evidence="8">Type II secretion system protein GspF domain-containing protein</fullName>
    </recommendedName>
</protein>
<proteinExistence type="predicted"/>
<dbReference type="Gene3D" id="1.20.81.30">
    <property type="entry name" value="Type II secretion system (T2SS), domain F"/>
    <property type="match status" value="1"/>
</dbReference>
<dbReference type="eggNOG" id="COG4965">
    <property type="taxonomic scope" value="Bacteria"/>
</dbReference>
<evidence type="ECO:0000256" key="5">
    <source>
        <dbReference type="ARBA" id="ARBA00023136"/>
    </source>
</evidence>
<feature type="transmembrane region" description="Helical" evidence="7">
    <location>
        <begin position="312"/>
        <end position="336"/>
    </location>
</feature>
<dbReference type="GeneID" id="68846378"/>